<evidence type="ECO:0000256" key="1">
    <source>
        <dbReference type="ARBA" id="ARBA00001971"/>
    </source>
</evidence>
<dbReference type="InterPro" id="IPR050476">
    <property type="entry name" value="Insect_CytP450_Detox"/>
</dbReference>
<dbReference type="AlphaFoldDB" id="A0A6P7G0T0"/>
<dbReference type="GO" id="GO:0020037">
    <property type="term" value="F:heme binding"/>
    <property type="evidence" value="ECO:0007669"/>
    <property type="project" value="InterPro"/>
</dbReference>
<dbReference type="PANTHER" id="PTHR24292:SF54">
    <property type="entry name" value="CYP9F3-RELATED"/>
    <property type="match status" value="1"/>
</dbReference>
<name>A0A6P7G0T0_DIAVI</name>
<dbReference type="Gene3D" id="1.10.630.10">
    <property type="entry name" value="Cytochrome P450"/>
    <property type="match status" value="1"/>
</dbReference>
<dbReference type="GO" id="GO:0004497">
    <property type="term" value="F:monooxygenase activity"/>
    <property type="evidence" value="ECO:0007669"/>
    <property type="project" value="UniProtKB-KW"/>
</dbReference>
<comment type="subcellular location">
    <subcellularLocation>
        <location evidence="3">Endoplasmic reticulum membrane</location>
        <topology evidence="3">Peripheral membrane protein</topology>
    </subcellularLocation>
    <subcellularLocation>
        <location evidence="2">Microsome membrane</location>
        <topology evidence="2">Peripheral membrane protein</topology>
    </subcellularLocation>
</comment>
<dbReference type="GO" id="GO:0005506">
    <property type="term" value="F:iron ion binding"/>
    <property type="evidence" value="ECO:0007669"/>
    <property type="project" value="InterPro"/>
</dbReference>
<dbReference type="InterPro" id="IPR002401">
    <property type="entry name" value="Cyt_P450_E_grp-I"/>
</dbReference>
<keyword evidence="15" id="KW-1133">Transmembrane helix</keyword>
<keyword evidence="5 13" id="KW-0349">Heme</keyword>
<sequence length="528" mass="60968">MLQLVLIFTAVVLFYYFAIKPMSYWKDRGVVQSKPVWFFGDQWKQIFRLENIYEFFERGYKLTDGRYAGMYQFNIPTLIIKDPGLLKQIAVKDFDHFVNHRPLIPEGGDPLWSKNLFALTDQKWRDMRPVLSPSFTSSKMKMMYQLMADCAQNLVDHFSKINEEVAEVSFKDVSTRFANDIIATTAFGLHTDSLKNKDNEFYLMGKEITDFTSVSSVSRILGFIFMPRILKLFDVKLFSGASRNFFINLIDKTIKAREEQHIVRPDMIHLLLEAKKGNHHKDDHNVTDTGFAIVKDEHLGKAPTTVANEITNEDITAQALIFFFAGFDSVSSLMSFMSYELAVNPDIQTRLREEIDEGFQECNGKLNYETIMKMKYLDMVTSESLRKWPNFAGVDRVCNKEYVIEPEQPNEPRLVIEKGTILVFPILSIQRDPKYYPNPDKFDPERFSDENKDTIDPYTFLPFGLGPRNCIGSRFAMLETKALFAYLLHSFEIVPTKNSTIPVVLSKKNFNLAAEDGMILGLKKIKNR</sequence>
<evidence type="ECO:0000256" key="14">
    <source>
        <dbReference type="RuleBase" id="RU000461"/>
    </source>
</evidence>
<accession>A0A6P7G0T0</accession>
<evidence type="ECO:0000256" key="8">
    <source>
        <dbReference type="ARBA" id="ARBA00022848"/>
    </source>
</evidence>
<keyword evidence="10 13" id="KW-0408">Iron</keyword>
<evidence type="ECO:0000256" key="11">
    <source>
        <dbReference type="ARBA" id="ARBA00023033"/>
    </source>
</evidence>
<protein>
    <submittedName>
        <fullName evidence="16">Cytochrome P450 9e2-like</fullName>
    </submittedName>
</protein>
<dbReference type="PRINTS" id="PR00385">
    <property type="entry name" value="P450"/>
</dbReference>
<reference evidence="16" key="1">
    <citation type="submission" date="2025-08" db="UniProtKB">
        <authorList>
            <consortium name="RefSeq"/>
        </authorList>
    </citation>
    <scope>IDENTIFICATION</scope>
</reference>
<comment type="cofactor">
    <cofactor evidence="1 13">
        <name>heme</name>
        <dbReference type="ChEBI" id="CHEBI:30413"/>
    </cofactor>
</comment>
<organism evidence="16">
    <name type="scientific">Diabrotica virgifera virgifera</name>
    <name type="common">western corn rootworm</name>
    <dbReference type="NCBI Taxonomy" id="50390"/>
    <lineage>
        <taxon>Eukaryota</taxon>
        <taxon>Metazoa</taxon>
        <taxon>Ecdysozoa</taxon>
        <taxon>Arthropoda</taxon>
        <taxon>Hexapoda</taxon>
        <taxon>Insecta</taxon>
        <taxon>Pterygota</taxon>
        <taxon>Neoptera</taxon>
        <taxon>Endopterygota</taxon>
        <taxon>Coleoptera</taxon>
        <taxon>Polyphaga</taxon>
        <taxon>Cucujiformia</taxon>
        <taxon>Chrysomeloidea</taxon>
        <taxon>Chrysomelidae</taxon>
        <taxon>Galerucinae</taxon>
        <taxon>Diabroticina</taxon>
        <taxon>Diabroticites</taxon>
        <taxon>Diabrotica</taxon>
    </lineage>
</organism>
<dbReference type="RefSeq" id="XP_028142446.1">
    <property type="nucleotide sequence ID" value="XM_028286645.1"/>
</dbReference>
<keyword evidence="12 15" id="KW-0472">Membrane</keyword>
<dbReference type="SUPFAM" id="SSF48264">
    <property type="entry name" value="Cytochrome P450"/>
    <property type="match status" value="1"/>
</dbReference>
<dbReference type="InParanoid" id="A0A6P7G0T0"/>
<gene>
    <name evidence="16" type="primary">LOC114336300</name>
</gene>
<dbReference type="PROSITE" id="PS00086">
    <property type="entry name" value="CYTOCHROME_P450"/>
    <property type="match status" value="1"/>
</dbReference>
<proteinExistence type="inferred from homology"/>
<evidence type="ECO:0000256" key="13">
    <source>
        <dbReference type="PIRSR" id="PIRSR602401-1"/>
    </source>
</evidence>
<dbReference type="PANTHER" id="PTHR24292">
    <property type="entry name" value="CYTOCHROME P450"/>
    <property type="match status" value="1"/>
</dbReference>
<evidence type="ECO:0000256" key="6">
    <source>
        <dbReference type="ARBA" id="ARBA00022723"/>
    </source>
</evidence>
<keyword evidence="9 14" id="KW-0560">Oxidoreductase</keyword>
<dbReference type="InterPro" id="IPR036396">
    <property type="entry name" value="Cyt_P450_sf"/>
</dbReference>
<keyword evidence="7" id="KW-0256">Endoplasmic reticulum</keyword>
<dbReference type="Pfam" id="PF00067">
    <property type="entry name" value="p450"/>
    <property type="match status" value="1"/>
</dbReference>
<dbReference type="FunFam" id="1.10.630.10:FF:000042">
    <property type="entry name" value="Cytochrome P450"/>
    <property type="match status" value="1"/>
</dbReference>
<dbReference type="FunCoup" id="A0A6P7G0T0">
    <property type="interactions" value="86"/>
</dbReference>
<evidence type="ECO:0000256" key="10">
    <source>
        <dbReference type="ARBA" id="ARBA00023004"/>
    </source>
</evidence>
<evidence type="ECO:0000256" key="3">
    <source>
        <dbReference type="ARBA" id="ARBA00004406"/>
    </source>
</evidence>
<dbReference type="PRINTS" id="PR00463">
    <property type="entry name" value="EP450I"/>
</dbReference>
<evidence type="ECO:0000256" key="5">
    <source>
        <dbReference type="ARBA" id="ARBA00022617"/>
    </source>
</evidence>
<evidence type="ECO:0000256" key="2">
    <source>
        <dbReference type="ARBA" id="ARBA00004174"/>
    </source>
</evidence>
<evidence type="ECO:0000256" key="15">
    <source>
        <dbReference type="SAM" id="Phobius"/>
    </source>
</evidence>
<dbReference type="InterPro" id="IPR017972">
    <property type="entry name" value="Cyt_P450_CS"/>
</dbReference>
<dbReference type="InterPro" id="IPR001128">
    <property type="entry name" value="Cyt_P450"/>
</dbReference>
<evidence type="ECO:0000256" key="9">
    <source>
        <dbReference type="ARBA" id="ARBA00023002"/>
    </source>
</evidence>
<comment type="similarity">
    <text evidence="4 14">Belongs to the cytochrome P450 family.</text>
</comment>
<dbReference type="GO" id="GO:0005789">
    <property type="term" value="C:endoplasmic reticulum membrane"/>
    <property type="evidence" value="ECO:0007669"/>
    <property type="project" value="UniProtKB-SubCell"/>
</dbReference>
<keyword evidence="6 13" id="KW-0479">Metal-binding</keyword>
<keyword evidence="11 14" id="KW-0503">Monooxygenase</keyword>
<feature type="transmembrane region" description="Helical" evidence="15">
    <location>
        <begin position="6"/>
        <end position="25"/>
    </location>
</feature>
<evidence type="ECO:0000256" key="7">
    <source>
        <dbReference type="ARBA" id="ARBA00022824"/>
    </source>
</evidence>
<dbReference type="GO" id="GO:0016705">
    <property type="term" value="F:oxidoreductase activity, acting on paired donors, with incorporation or reduction of molecular oxygen"/>
    <property type="evidence" value="ECO:0007669"/>
    <property type="project" value="InterPro"/>
</dbReference>
<evidence type="ECO:0000256" key="12">
    <source>
        <dbReference type="ARBA" id="ARBA00023136"/>
    </source>
</evidence>
<keyword evidence="8" id="KW-0492">Microsome</keyword>
<evidence type="ECO:0000256" key="4">
    <source>
        <dbReference type="ARBA" id="ARBA00010617"/>
    </source>
</evidence>
<evidence type="ECO:0000313" key="16">
    <source>
        <dbReference type="RefSeq" id="XP_028142446.1"/>
    </source>
</evidence>
<keyword evidence="15" id="KW-0812">Transmembrane</keyword>
<dbReference type="CDD" id="cd11056">
    <property type="entry name" value="CYP6-like"/>
    <property type="match status" value="1"/>
</dbReference>
<feature type="binding site" description="axial binding residue" evidence="13">
    <location>
        <position position="470"/>
    </location>
    <ligand>
        <name>heme</name>
        <dbReference type="ChEBI" id="CHEBI:30413"/>
    </ligand>
    <ligandPart>
        <name>Fe</name>
        <dbReference type="ChEBI" id="CHEBI:18248"/>
    </ligandPart>
</feature>